<feature type="binding site" evidence="14">
    <location>
        <position position="235"/>
    </location>
    <ligand>
        <name>ATP</name>
        <dbReference type="ChEBI" id="CHEBI:30616"/>
    </ligand>
</feature>
<dbReference type="PROSITE" id="PS51163">
    <property type="entry name" value="YRDC"/>
    <property type="match status" value="1"/>
</dbReference>
<dbReference type="SUPFAM" id="SSF55821">
    <property type="entry name" value="YrdC/RibB"/>
    <property type="match status" value="1"/>
</dbReference>
<sequence>MHTSCEKASLEVCRQAAEYLKKGEIAAIPTETVYGLAADATNGQAVKKIFEAKGRPQDNPLISHISSMEMLPMVWRKVTPQAKALAEAFWPGPLTIILPRSELLADEVCAGLPTAAVRWPSHPVAQQVIALAGVPLAAPSANTSGSPSPTTAESVMQDMAGKIPMVVDGGTCEVGVESTVVSLAGQTPLLLRPGGVTKEELERVLGCEVKLSDAVLHQLQEGEKPASPGMKYRHYAPNARVLIVQGSSAQYCEYVKAHAEEGDCALCFEEDVKALSGIACIPYGKEGDGVSQAHGLFAALRALDEKHVKTAYARCPQQSGISLAVYNRLLRAAAFQVVQV</sequence>
<evidence type="ECO:0000313" key="17">
    <source>
        <dbReference type="Proteomes" id="UP000823918"/>
    </source>
</evidence>
<dbReference type="Pfam" id="PF01300">
    <property type="entry name" value="Sua5_yciO_yrdC"/>
    <property type="match status" value="1"/>
</dbReference>
<feature type="binding site" evidence="14">
    <location>
        <position position="64"/>
    </location>
    <ligand>
        <name>L-threonine</name>
        <dbReference type="ChEBI" id="CHEBI:57926"/>
    </ligand>
</feature>
<dbReference type="EMBL" id="DWWA01000032">
    <property type="protein sequence ID" value="HJC72468.1"/>
    <property type="molecule type" value="Genomic_DNA"/>
</dbReference>
<dbReference type="PANTHER" id="PTHR17490">
    <property type="entry name" value="SUA5"/>
    <property type="match status" value="1"/>
</dbReference>
<evidence type="ECO:0000256" key="13">
    <source>
        <dbReference type="PIRNR" id="PIRNR004930"/>
    </source>
</evidence>
<dbReference type="GO" id="GO:0005737">
    <property type="term" value="C:cytoplasm"/>
    <property type="evidence" value="ECO:0007669"/>
    <property type="project" value="UniProtKB-SubCell"/>
</dbReference>
<organism evidence="16 17">
    <name type="scientific">Candidatus Ruthenibacterium merdavium</name>
    <dbReference type="NCBI Taxonomy" id="2838752"/>
    <lineage>
        <taxon>Bacteria</taxon>
        <taxon>Bacillati</taxon>
        <taxon>Bacillota</taxon>
        <taxon>Clostridia</taxon>
        <taxon>Eubacteriales</taxon>
        <taxon>Oscillospiraceae</taxon>
        <taxon>Ruthenibacterium</taxon>
    </lineage>
</organism>
<evidence type="ECO:0000256" key="10">
    <source>
        <dbReference type="ARBA" id="ARBA00022840"/>
    </source>
</evidence>
<dbReference type="PANTHER" id="PTHR17490:SF16">
    <property type="entry name" value="THREONYLCARBAMOYL-AMP SYNTHASE"/>
    <property type="match status" value="1"/>
</dbReference>
<evidence type="ECO:0000256" key="9">
    <source>
        <dbReference type="ARBA" id="ARBA00022741"/>
    </source>
</evidence>
<dbReference type="InterPro" id="IPR005145">
    <property type="entry name" value="Sua5_C"/>
</dbReference>
<evidence type="ECO:0000256" key="8">
    <source>
        <dbReference type="ARBA" id="ARBA00022695"/>
    </source>
</evidence>
<dbReference type="InterPro" id="IPR010923">
    <property type="entry name" value="T(6)A37_SUA5"/>
</dbReference>
<dbReference type="GO" id="GO:0003725">
    <property type="term" value="F:double-stranded RNA binding"/>
    <property type="evidence" value="ECO:0007669"/>
    <property type="project" value="UniProtKB-UniRule"/>
</dbReference>
<dbReference type="Gene3D" id="3.90.870.10">
    <property type="entry name" value="DHBP synthase"/>
    <property type="match status" value="1"/>
</dbReference>
<evidence type="ECO:0000256" key="7">
    <source>
        <dbReference type="ARBA" id="ARBA00022694"/>
    </source>
</evidence>
<reference evidence="16" key="1">
    <citation type="journal article" date="2021" name="PeerJ">
        <title>Extensive microbial diversity within the chicken gut microbiome revealed by metagenomics and culture.</title>
        <authorList>
            <person name="Gilroy R."/>
            <person name="Ravi A."/>
            <person name="Getino M."/>
            <person name="Pursley I."/>
            <person name="Horton D.L."/>
            <person name="Alikhan N.F."/>
            <person name="Baker D."/>
            <person name="Gharbi K."/>
            <person name="Hall N."/>
            <person name="Watson M."/>
            <person name="Adriaenssens E.M."/>
            <person name="Foster-Nyarko E."/>
            <person name="Jarju S."/>
            <person name="Secka A."/>
            <person name="Antonio M."/>
            <person name="Oren A."/>
            <person name="Chaudhuri R.R."/>
            <person name="La Ragione R."/>
            <person name="Hildebrand F."/>
            <person name="Pallen M.J."/>
        </authorList>
    </citation>
    <scope>NUCLEOTIDE SEQUENCE</scope>
    <source>
        <strain evidence="16">5933</strain>
    </source>
</reference>
<evidence type="ECO:0000256" key="14">
    <source>
        <dbReference type="PIRSR" id="PIRSR004930-1"/>
    </source>
</evidence>
<evidence type="ECO:0000313" key="16">
    <source>
        <dbReference type="EMBL" id="HJC72468.1"/>
    </source>
</evidence>
<proteinExistence type="inferred from homology"/>
<dbReference type="GO" id="GO:0005524">
    <property type="term" value="F:ATP binding"/>
    <property type="evidence" value="ECO:0007669"/>
    <property type="project" value="UniProtKB-UniRule"/>
</dbReference>
<protein>
    <recommendedName>
        <fullName evidence="4 13">Threonylcarbamoyl-AMP synthase</fullName>
        <shortName evidence="13">TC-AMP synthase</shortName>
        <ecNumber evidence="3 13">2.7.7.87</ecNumber>
    </recommendedName>
    <alternativeName>
        <fullName evidence="11 13">L-threonylcarbamoyladenylate synthase</fullName>
    </alternativeName>
</protein>
<dbReference type="GO" id="GO:0061710">
    <property type="term" value="F:L-threonylcarbamoyladenylate synthase"/>
    <property type="evidence" value="ECO:0007669"/>
    <property type="project" value="UniProtKB-EC"/>
</dbReference>
<name>A0A9D2Q3X7_9FIRM</name>
<dbReference type="InterPro" id="IPR050156">
    <property type="entry name" value="TC-AMP_synthase_SUA5"/>
</dbReference>
<keyword evidence="6 13" id="KW-0808">Transferase</keyword>
<dbReference type="PIRSF" id="PIRSF004930">
    <property type="entry name" value="Tln_factor_SUA5"/>
    <property type="match status" value="1"/>
</dbReference>
<comment type="function">
    <text evidence="13">Required for the formation of a threonylcarbamoyl group on adenosine at position 37 (t(6)A37) in tRNAs that read codons beginning with adenine.</text>
</comment>
<comment type="subcellular location">
    <subcellularLocation>
        <location evidence="1 13">Cytoplasm</location>
    </subcellularLocation>
</comment>
<dbReference type="AlphaFoldDB" id="A0A9D2Q3X7"/>
<feature type="binding site" evidence="14">
    <location>
        <position position="192"/>
    </location>
    <ligand>
        <name>ATP</name>
        <dbReference type="ChEBI" id="CHEBI:30616"/>
    </ligand>
</feature>
<reference evidence="16" key="2">
    <citation type="submission" date="2021-04" db="EMBL/GenBank/DDBJ databases">
        <authorList>
            <person name="Gilroy R."/>
        </authorList>
    </citation>
    <scope>NUCLEOTIDE SEQUENCE</scope>
    <source>
        <strain evidence="16">5933</strain>
    </source>
</reference>
<feature type="binding site" evidence="14">
    <location>
        <position position="55"/>
    </location>
    <ligand>
        <name>ATP</name>
        <dbReference type="ChEBI" id="CHEBI:30616"/>
    </ligand>
</feature>
<dbReference type="FunFam" id="3.90.870.10:FF:000009">
    <property type="entry name" value="Threonylcarbamoyl-AMP synthase, putative"/>
    <property type="match status" value="1"/>
</dbReference>
<keyword evidence="10 13" id="KW-0067">ATP-binding</keyword>
<dbReference type="NCBIfam" id="TIGR00057">
    <property type="entry name" value="L-threonylcarbamoyladenylate synthase"/>
    <property type="match status" value="1"/>
</dbReference>
<comment type="caution">
    <text evidence="16">The sequence shown here is derived from an EMBL/GenBank/DDBJ whole genome shotgun (WGS) entry which is preliminary data.</text>
</comment>
<evidence type="ECO:0000256" key="12">
    <source>
        <dbReference type="ARBA" id="ARBA00048366"/>
    </source>
</evidence>
<dbReference type="EC" id="2.7.7.87" evidence="3 13"/>
<dbReference type="Proteomes" id="UP000823918">
    <property type="component" value="Unassembled WGS sequence"/>
</dbReference>
<feature type="binding site" evidence="14">
    <location>
        <position position="32"/>
    </location>
    <ligand>
        <name>L-threonine</name>
        <dbReference type="ChEBI" id="CHEBI:57926"/>
    </ligand>
</feature>
<feature type="binding site" evidence="14">
    <location>
        <position position="148"/>
    </location>
    <ligand>
        <name>ATP</name>
        <dbReference type="ChEBI" id="CHEBI:30616"/>
    </ligand>
</feature>
<dbReference type="InterPro" id="IPR017945">
    <property type="entry name" value="DHBP_synth_RibB-like_a/b_dom"/>
</dbReference>
<dbReference type="InterPro" id="IPR006070">
    <property type="entry name" value="Sua5-like_dom"/>
</dbReference>
<evidence type="ECO:0000256" key="5">
    <source>
        <dbReference type="ARBA" id="ARBA00022490"/>
    </source>
</evidence>
<evidence type="ECO:0000256" key="3">
    <source>
        <dbReference type="ARBA" id="ARBA00012584"/>
    </source>
</evidence>
<accession>A0A9D2Q3X7</accession>
<evidence type="ECO:0000259" key="15">
    <source>
        <dbReference type="PROSITE" id="PS51163"/>
    </source>
</evidence>
<feature type="binding site" evidence="14">
    <location>
        <position position="140"/>
    </location>
    <ligand>
        <name>ATP</name>
        <dbReference type="ChEBI" id="CHEBI:30616"/>
    </ligand>
</feature>
<evidence type="ECO:0000256" key="11">
    <source>
        <dbReference type="ARBA" id="ARBA00029774"/>
    </source>
</evidence>
<dbReference type="Pfam" id="PF03481">
    <property type="entry name" value="Sua5_C"/>
    <property type="match status" value="1"/>
</dbReference>
<dbReference type="GO" id="GO:0006450">
    <property type="term" value="P:regulation of translational fidelity"/>
    <property type="evidence" value="ECO:0007669"/>
    <property type="project" value="TreeGrafter"/>
</dbReference>
<evidence type="ECO:0000256" key="4">
    <source>
        <dbReference type="ARBA" id="ARBA00015492"/>
    </source>
</evidence>
<evidence type="ECO:0000256" key="2">
    <source>
        <dbReference type="ARBA" id="ARBA00007663"/>
    </source>
</evidence>
<dbReference type="GO" id="GO:0000049">
    <property type="term" value="F:tRNA binding"/>
    <property type="evidence" value="ECO:0007669"/>
    <property type="project" value="TreeGrafter"/>
</dbReference>
<feature type="binding site" evidence="14">
    <location>
        <position position="118"/>
    </location>
    <ligand>
        <name>ATP</name>
        <dbReference type="ChEBI" id="CHEBI:30616"/>
    </ligand>
</feature>
<evidence type="ECO:0000256" key="6">
    <source>
        <dbReference type="ARBA" id="ARBA00022679"/>
    </source>
</evidence>
<keyword evidence="8 13" id="KW-0548">Nucleotidyltransferase</keyword>
<feature type="binding site" evidence="14">
    <location>
        <position position="178"/>
    </location>
    <ligand>
        <name>L-threonine</name>
        <dbReference type="ChEBI" id="CHEBI:57926"/>
    </ligand>
</feature>
<dbReference type="InterPro" id="IPR038385">
    <property type="entry name" value="Sua5/YwlC_C"/>
</dbReference>
<keyword evidence="7 13" id="KW-0819">tRNA processing</keyword>
<feature type="binding site" evidence="14">
    <location>
        <position position="59"/>
    </location>
    <ligand>
        <name>ATP</name>
        <dbReference type="ChEBI" id="CHEBI:30616"/>
    </ligand>
</feature>
<dbReference type="Gene3D" id="3.40.50.11030">
    <property type="entry name" value="Threonylcarbamoyl-AMP synthase, C-terminal domain"/>
    <property type="match status" value="1"/>
</dbReference>
<evidence type="ECO:0000256" key="1">
    <source>
        <dbReference type="ARBA" id="ARBA00004496"/>
    </source>
</evidence>
<feature type="binding site" evidence="14">
    <location>
        <position position="138"/>
    </location>
    <ligand>
        <name>L-threonine</name>
        <dbReference type="ChEBI" id="CHEBI:57926"/>
    </ligand>
</feature>
<comment type="catalytic activity">
    <reaction evidence="12 13">
        <text>L-threonine + hydrogencarbonate + ATP = L-threonylcarbamoyladenylate + diphosphate + H2O</text>
        <dbReference type="Rhea" id="RHEA:36407"/>
        <dbReference type="ChEBI" id="CHEBI:15377"/>
        <dbReference type="ChEBI" id="CHEBI:17544"/>
        <dbReference type="ChEBI" id="CHEBI:30616"/>
        <dbReference type="ChEBI" id="CHEBI:33019"/>
        <dbReference type="ChEBI" id="CHEBI:57926"/>
        <dbReference type="ChEBI" id="CHEBI:73682"/>
        <dbReference type="EC" id="2.7.7.87"/>
    </reaction>
</comment>
<feature type="domain" description="YrdC-like" evidence="15">
    <location>
        <begin position="10"/>
        <end position="196"/>
    </location>
</feature>
<gene>
    <name evidence="16" type="ORF">H9698_06710</name>
</gene>
<keyword evidence="9 13" id="KW-0547">Nucleotide-binding</keyword>
<comment type="similarity">
    <text evidence="2 13">Belongs to the SUA5 family.</text>
</comment>
<feature type="binding site" evidence="14">
    <location>
        <position position="114"/>
    </location>
    <ligand>
        <name>ATP</name>
        <dbReference type="ChEBI" id="CHEBI:30616"/>
    </ligand>
</feature>
<dbReference type="GO" id="GO:0008033">
    <property type="term" value="P:tRNA processing"/>
    <property type="evidence" value="ECO:0007669"/>
    <property type="project" value="UniProtKB-KW"/>
</dbReference>
<keyword evidence="5 13" id="KW-0963">Cytoplasm</keyword>